<sequence>MPAGAPAGPPAGSASAGPPAGSASAGPPAGSVPAGLRGSAVRPGLRRVEQIMGTAISLDLADDLPPTELHTLAEEVFDWLRAVDARFSTYRPDSEVCRVDRGELPLPEASPQLREVLACCADLWRDTDGFFDAYAIGGLDPSGYVKGWAVQVASDRLLAAGASNHCLNAGGDLRVRGHSSAGRPWRIGIRHPWDATATCLVLTGTDLAVATSGCYERGPHVRDPRTGRPARGLRSVTVVGADLGPADAYATAAVAMGPAGIGWLDRLAGYRHAVVTDDGRCLHSTDLPLAG</sequence>
<protein>
    <recommendedName>
        <fullName evidence="2 10">FAD:protein FMN transferase</fullName>
        <ecNumber evidence="1 10">2.7.1.180</ecNumber>
    </recommendedName>
    <alternativeName>
        <fullName evidence="8 10">Flavin transferase</fullName>
    </alternativeName>
</protein>
<evidence type="ECO:0000256" key="10">
    <source>
        <dbReference type="PIRNR" id="PIRNR006268"/>
    </source>
</evidence>
<keyword evidence="14" id="KW-1185">Reference proteome</keyword>
<evidence type="ECO:0000256" key="8">
    <source>
        <dbReference type="ARBA" id="ARBA00031306"/>
    </source>
</evidence>
<dbReference type="EMBL" id="FMIA01000002">
    <property type="protein sequence ID" value="SCL60255.1"/>
    <property type="molecule type" value="Genomic_DNA"/>
</dbReference>
<evidence type="ECO:0000256" key="12">
    <source>
        <dbReference type="SAM" id="MobiDB-lite"/>
    </source>
</evidence>
<comment type="cofactor">
    <cofactor evidence="11">
        <name>Mg(2+)</name>
        <dbReference type="ChEBI" id="CHEBI:18420"/>
    </cofactor>
    <cofactor evidence="11">
        <name>Mn(2+)</name>
        <dbReference type="ChEBI" id="CHEBI:29035"/>
    </cofactor>
    <text evidence="11">Magnesium. Can also use manganese.</text>
</comment>
<evidence type="ECO:0000256" key="9">
    <source>
        <dbReference type="ARBA" id="ARBA00048540"/>
    </source>
</evidence>
<dbReference type="SUPFAM" id="SSF143631">
    <property type="entry name" value="ApbE-like"/>
    <property type="match status" value="1"/>
</dbReference>
<feature type="region of interest" description="Disordered" evidence="12">
    <location>
        <begin position="1"/>
        <end position="38"/>
    </location>
</feature>
<evidence type="ECO:0000313" key="13">
    <source>
        <dbReference type="EMBL" id="SCL60255.1"/>
    </source>
</evidence>
<evidence type="ECO:0000256" key="2">
    <source>
        <dbReference type="ARBA" id="ARBA00016337"/>
    </source>
</evidence>
<dbReference type="GO" id="GO:0016740">
    <property type="term" value="F:transferase activity"/>
    <property type="evidence" value="ECO:0007669"/>
    <property type="project" value="UniProtKB-UniRule"/>
</dbReference>
<evidence type="ECO:0000256" key="5">
    <source>
        <dbReference type="ARBA" id="ARBA00022723"/>
    </source>
</evidence>
<dbReference type="PANTHER" id="PTHR30040:SF2">
    <property type="entry name" value="FAD:PROTEIN FMN TRANSFERASE"/>
    <property type="match status" value="1"/>
</dbReference>
<feature type="binding site" evidence="11">
    <location>
        <position position="251"/>
    </location>
    <ligand>
        <name>Mg(2+)</name>
        <dbReference type="ChEBI" id="CHEBI:18420"/>
    </ligand>
</feature>
<evidence type="ECO:0000256" key="1">
    <source>
        <dbReference type="ARBA" id="ARBA00011955"/>
    </source>
</evidence>
<keyword evidence="5 10" id="KW-0479">Metal-binding</keyword>
<keyword evidence="6 10" id="KW-0274">FAD</keyword>
<evidence type="ECO:0000313" key="14">
    <source>
        <dbReference type="Proteomes" id="UP000198937"/>
    </source>
</evidence>
<comment type="catalytic activity">
    <reaction evidence="9 10">
        <text>L-threonyl-[protein] + FAD = FMN-L-threonyl-[protein] + AMP + H(+)</text>
        <dbReference type="Rhea" id="RHEA:36847"/>
        <dbReference type="Rhea" id="RHEA-COMP:11060"/>
        <dbReference type="Rhea" id="RHEA-COMP:11061"/>
        <dbReference type="ChEBI" id="CHEBI:15378"/>
        <dbReference type="ChEBI" id="CHEBI:30013"/>
        <dbReference type="ChEBI" id="CHEBI:57692"/>
        <dbReference type="ChEBI" id="CHEBI:74257"/>
        <dbReference type="ChEBI" id="CHEBI:456215"/>
        <dbReference type="EC" id="2.7.1.180"/>
    </reaction>
</comment>
<keyword evidence="13" id="KW-0449">Lipoprotein</keyword>
<dbReference type="Proteomes" id="UP000198937">
    <property type="component" value="Unassembled WGS sequence"/>
</dbReference>
<keyword evidence="4 10" id="KW-0808">Transferase</keyword>
<dbReference type="PANTHER" id="PTHR30040">
    <property type="entry name" value="THIAMINE BIOSYNTHESIS LIPOPROTEIN APBE"/>
    <property type="match status" value="1"/>
</dbReference>
<evidence type="ECO:0000256" key="11">
    <source>
        <dbReference type="PIRSR" id="PIRSR006268-2"/>
    </source>
</evidence>
<name>A0A1C6V1W3_9ACTN</name>
<dbReference type="Gene3D" id="3.10.520.10">
    <property type="entry name" value="ApbE-like domains"/>
    <property type="match status" value="2"/>
</dbReference>
<dbReference type="InterPro" id="IPR003374">
    <property type="entry name" value="ApbE-like_sf"/>
</dbReference>
<dbReference type="GO" id="GO:0046872">
    <property type="term" value="F:metal ion binding"/>
    <property type="evidence" value="ECO:0007669"/>
    <property type="project" value="UniProtKB-UniRule"/>
</dbReference>
<dbReference type="PIRSF" id="PIRSF006268">
    <property type="entry name" value="ApbE"/>
    <property type="match status" value="1"/>
</dbReference>
<feature type="binding site" evidence="11">
    <location>
        <position position="247"/>
    </location>
    <ligand>
        <name>Mg(2+)</name>
        <dbReference type="ChEBI" id="CHEBI:18420"/>
    </ligand>
</feature>
<dbReference type="InterPro" id="IPR024932">
    <property type="entry name" value="ApbE"/>
</dbReference>
<keyword evidence="3 10" id="KW-0285">Flavoprotein</keyword>
<evidence type="ECO:0000256" key="4">
    <source>
        <dbReference type="ARBA" id="ARBA00022679"/>
    </source>
</evidence>
<evidence type="ECO:0000256" key="7">
    <source>
        <dbReference type="ARBA" id="ARBA00022842"/>
    </source>
</evidence>
<evidence type="ECO:0000256" key="6">
    <source>
        <dbReference type="ARBA" id="ARBA00022827"/>
    </source>
</evidence>
<dbReference type="STRING" id="683228.GA0070617_4326"/>
<accession>A0A1C6V1W3</accession>
<evidence type="ECO:0000256" key="3">
    <source>
        <dbReference type="ARBA" id="ARBA00022630"/>
    </source>
</evidence>
<feature type="binding site" evidence="11">
    <location>
        <position position="143"/>
    </location>
    <ligand>
        <name>Mg(2+)</name>
        <dbReference type="ChEBI" id="CHEBI:18420"/>
    </ligand>
</feature>
<reference evidence="13 14" key="1">
    <citation type="submission" date="2016-06" db="EMBL/GenBank/DDBJ databases">
        <authorList>
            <person name="Kjaerup R.B."/>
            <person name="Dalgaard T.S."/>
            <person name="Juul-Madsen H.R."/>
        </authorList>
    </citation>
    <scope>NUCLEOTIDE SEQUENCE [LARGE SCALE GENOMIC DNA]</scope>
    <source>
        <strain evidence="13 14">DSM 45577</strain>
    </source>
</reference>
<dbReference type="Pfam" id="PF02424">
    <property type="entry name" value="ApbE"/>
    <property type="match status" value="2"/>
</dbReference>
<dbReference type="AlphaFoldDB" id="A0A1C6V1W3"/>
<comment type="similarity">
    <text evidence="10">Belongs to the ApbE family.</text>
</comment>
<proteinExistence type="inferred from homology"/>
<organism evidence="13 14">
    <name type="scientific">Micromonospora yangpuensis</name>
    <dbReference type="NCBI Taxonomy" id="683228"/>
    <lineage>
        <taxon>Bacteria</taxon>
        <taxon>Bacillati</taxon>
        <taxon>Actinomycetota</taxon>
        <taxon>Actinomycetes</taxon>
        <taxon>Micromonosporales</taxon>
        <taxon>Micromonosporaceae</taxon>
        <taxon>Micromonospora</taxon>
    </lineage>
</organism>
<keyword evidence="7 10" id="KW-0460">Magnesium</keyword>
<feature type="compositionally biased region" description="Low complexity" evidence="12">
    <location>
        <begin position="1"/>
        <end position="35"/>
    </location>
</feature>
<dbReference type="EC" id="2.7.1.180" evidence="1 10"/>
<gene>
    <name evidence="13" type="ORF">GA0070617_4326</name>
</gene>